<dbReference type="InterPro" id="IPR036047">
    <property type="entry name" value="F-box-like_dom_sf"/>
</dbReference>
<feature type="domain" description="F-box" evidence="1">
    <location>
        <begin position="173"/>
        <end position="219"/>
    </location>
</feature>
<gene>
    <name evidence="3" type="primary">LOC113504426</name>
</gene>
<dbReference type="InterPro" id="IPR001810">
    <property type="entry name" value="F-box_dom"/>
</dbReference>
<protein>
    <submittedName>
        <fullName evidence="3">Uncharacterized protein LOC113504426</fullName>
    </submittedName>
</protein>
<dbReference type="Gene3D" id="3.40.1000.30">
    <property type="match status" value="1"/>
</dbReference>
<evidence type="ECO:0000313" key="2">
    <source>
        <dbReference type="Proteomes" id="UP000322000"/>
    </source>
</evidence>
<dbReference type="GO" id="GO:1903599">
    <property type="term" value="P:positive regulation of autophagy of mitochondrion"/>
    <property type="evidence" value="ECO:0007669"/>
    <property type="project" value="TreeGrafter"/>
</dbReference>
<dbReference type="PANTHER" id="PTHR15537">
    <property type="entry name" value="F-BOX ONLY PROTEIN 7"/>
    <property type="match status" value="1"/>
</dbReference>
<organism evidence="2 3">
    <name type="scientific">Trichoplusia ni</name>
    <name type="common">Cabbage looper</name>
    <dbReference type="NCBI Taxonomy" id="7111"/>
    <lineage>
        <taxon>Eukaryota</taxon>
        <taxon>Metazoa</taxon>
        <taxon>Ecdysozoa</taxon>
        <taxon>Arthropoda</taxon>
        <taxon>Hexapoda</taxon>
        <taxon>Insecta</taxon>
        <taxon>Pterygota</taxon>
        <taxon>Neoptera</taxon>
        <taxon>Endopterygota</taxon>
        <taxon>Lepidoptera</taxon>
        <taxon>Glossata</taxon>
        <taxon>Ditrysia</taxon>
        <taxon>Noctuoidea</taxon>
        <taxon>Noctuidae</taxon>
        <taxon>Plusiinae</taxon>
        <taxon>Trichoplusia</taxon>
    </lineage>
</organism>
<dbReference type="SMART" id="SM00256">
    <property type="entry name" value="FBOX"/>
    <property type="match status" value="1"/>
</dbReference>
<dbReference type="PANTHER" id="PTHR15537:SF2">
    <property type="entry name" value="F-BOX ONLY PROTEIN 7"/>
    <property type="match status" value="1"/>
</dbReference>
<dbReference type="GeneID" id="113504426"/>
<evidence type="ECO:0000313" key="3">
    <source>
        <dbReference type="RefSeq" id="XP_026742501.1"/>
    </source>
</evidence>
<dbReference type="Gene3D" id="1.20.1280.50">
    <property type="match status" value="1"/>
</dbReference>
<proteinExistence type="predicted"/>
<dbReference type="SUPFAM" id="SSF81383">
    <property type="entry name" value="F-box domain"/>
    <property type="match status" value="1"/>
</dbReference>
<dbReference type="Pfam" id="PF12937">
    <property type="entry name" value="F-box-like"/>
    <property type="match status" value="1"/>
</dbReference>
<reference evidence="3" key="1">
    <citation type="submission" date="2025-08" db="UniProtKB">
        <authorList>
            <consortium name="RefSeq"/>
        </authorList>
    </citation>
    <scope>IDENTIFICATION</scope>
</reference>
<dbReference type="PROSITE" id="PS50181">
    <property type="entry name" value="FBOX"/>
    <property type="match status" value="1"/>
</dbReference>
<dbReference type="InParanoid" id="A0A7E5WQR9"/>
<dbReference type="RefSeq" id="XP_026742501.1">
    <property type="nucleotide sequence ID" value="XM_026886700.1"/>
</dbReference>
<dbReference type="Proteomes" id="UP000322000">
    <property type="component" value="Chromosome 22"/>
</dbReference>
<accession>A0A7E5WQR9</accession>
<keyword evidence="2" id="KW-1185">Reference proteome</keyword>
<sequence>MGLTLEESTTEEVAPLLHEIVKRILAESKTFDSIQKDFLFVMIVVLMIENGFILTNNHVEIDPMQSFNSVLLSRWKQPSGIYETTFILSGFKNVTLKVIMSPLGATVLVNVVANELNHETYTICLPISRYVVSPQATSIPMIFRDLKHFSTTFKNKIISAVKSKILSHHGYPSASLAGLPEEVLFKIMLNLPVQDILSICKTNSRLKMLLDNDSLWYSLCKRDFECNSQADVRNWKELYKQIYIVELDKQQRSMNRAAGSMHDYMDYSDYVSYIDNPMWNII</sequence>
<dbReference type="AlphaFoldDB" id="A0A7E5WQR9"/>
<name>A0A7E5WQR9_TRINI</name>
<dbReference type="GO" id="GO:0019901">
    <property type="term" value="F:protein kinase binding"/>
    <property type="evidence" value="ECO:0007669"/>
    <property type="project" value="InterPro"/>
</dbReference>
<dbReference type="InterPro" id="IPR047118">
    <property type="entry name" value="Fbxo7"/>
</dbReference>
<evidence type="ECO:0000259" key="1">
    <source>
        <dbReference type="PROSITE" id="PS50181"/>
    </source>
</evidence>
<dbReference type="KEGG" id="tnl:113504426"/>